<dbReference type="PANTHER" id="PTHR16222">
    <property type="entry name" value="ADP-RIBOSYLGLYCOHYDROLASE"/>
    <property type="match status" value="1"/>
</dbReference>
<feature type="binding site" evidence="1">
    <location>
        <position position="91"/>
    </location>
    <ligand>
        <name>Mg(2+)</name>
        <dbReference type="ChEBI" id="CHEBI:18420"/>
        <label>1</label>
    </ligand>
</feature>
<protein>
    <submittedName>
        <fullName evidence="2">ADP-ribosylglycohydrolase family protein</fullName>
    </submittedName>
</protein>
<feature type="binding site" evidence="1">
    <location>
        <position position="309"/>
    </location>
    <ligand>
        <name>Mg(2+)</name>
        <dbReference type="ChEBI" id="CHEBI:18420"/>
        <label>1</label>
    </ligand>
</feature>
<dbReference type="EMBL" id="CP077062">
    <property type="protein sequence ID" value="QWZ09243.1"/>
    <property type="molecule type" value="Genomic_DNA"/>
</dbReference>
<feature type="binding site" evidence="1">
    <location>
        <position position="89"/>
    </location>
    <ligand>
        <name>Mg(2+)</name>
        <dbReference type="ChEBI" id="CHEBI:18420"/>
        <label>1</label>
    </ligand>
</feature>
<evidence type="ECO:0000256" key="1">
    <source>
        <dbReference type="PIRSR" id="PIRSR605502-1"/>
    </source>
</evidence>
<dbReference type="RefSeq" id="WP_216941089.1">
    <property type="nucleotide sequence ID" value="NZ_CP077062.1"/>
</dbReference>
<evidence type="ECO:0000313" key="3">
    <source>
        <dbReference type="Proteomes" id="UP000683575"/>
    </source>
</evidence>
<comment type="cofactor">
    <cofactor evidence="1">
        <name>Mg(2+)</name>
        <dbReference type="ChEBI" id="CHEBI:18420"/>
    </cofactor>
    <text evidence="1">Binds 2 magnesium ions per subunit.</text>
</comment>
<reference evidence="2" key="1">
    <citation type="submission" date="2021-06" db="EMBL/GenBank/DDBJ databases">
        <title>Complete genome sequence of Nocardioides sp. G188.</title>
        <authorList>
            <person name="Im W.-T."/>
        </authorList>
    </citation>
    <scope>NUCLEOTIDE SEQUENCE</scope>
    <source>
        <strain evidence="2">G188</strain>
    </source>
</reference>
<feature type="binding site" evidence="1">
    <location>
        <position position="308"/>
    </location>
    <ligand>
        <name>Mg(2+)</name>
        <dbReference type="ChEBI" id="CHEBI:18420"/>
        <label>1</label>
    </ligand>
</feature>
<dbReference type="InterPro" id="IPR050792">
    <property type="entry name" value="ADP-ribosylglycohydrolase"/>
</dbReference>
<keyword evidence="3" id="KW-1185">Reference proteome</keyword>
<accession>A0A975T1P3</accession>
<name>A0A975T1P3_9ACTN</name>
<dbReference type="AlphaFoldDB" id="A0A975T1P3"/>
<feature type="binding site" evidence="1">
    <location>
        <position position="90"/>
    </location>
    <ligand>
        <name>Mg(2+)</name>
        <dbReference type="ChEBI" id="CHEBI:18420"/>
        <label>1</label>
    </ligand>
</feature>
<organism evidence="2 3">
    <name type="scientific">Nocardioides panacis</name>
    <dbReference type="NCBI Taxonomy" id="2849501"/>
    <lineage>
        <taxon>Bacteria</taxon>
        <taxon>Bacillati</taxon>
        <taxon>Actinomycetota</taxon>
        <taxon>Actinomycetes</taxon>
        <taxon>Propionibacteriales</taxon>
        <taxon>Nocardioidaceae</taxon>
        <taxon>Nocardioides</taxon>
    </lineage>
</organism>
<keyword evidence="1" id="KW-0479">Metal-binding</keyword>
<keyword evidence="1" id="KW-0460">Magnesium</keyword>
<dbReference type="KEGG" id="nps:KRR39_05505"/>
<dbReference type="InterPro" id="IPR005502">
    <property type="entry name" value="Ribosyl_crysJ1"/>
</dbReference>
<sequence>MKTTAAQLTEIGLAPPAWSGSPSAFPVPGPSDVLRDRYRGCLVAGAIGDALGRPAEGRSAVQMWRRYEGGLREFQPWRGYRSGPVGTFTDDTQLTLVNARWLAEAGSGELDPDLLADAIEVWGRTGRGIGRATYEALANLSGGRRWWASGAASAGNGAAMRAAPYALRFAGRPDELRFAAALGTVPTHADLTAVASAIVQASAVNQCLASRSGSLDPDQLLGSVVASVDDLDLPRLAHRGNGSRRSLAERIGEVKALLGAPVERVLGHFYNGAFVLETMPVVLWLLLTYADDPEEGLVAAVMGGRDADTIAAILGNLLGALHGVAAFPARWRGENLEAHDELLAWADRLYRLRWVPENDLEEGRDHE</sequence>
<dbReference type="PANTHER" id="PTHR16222:SF12">
    <property type="entry name" value="ADP-RIBOSYLGLYCOHYDROLASE-RELATED"/>
    <property type="match status" value="1"/>
</dbReference>
<feature type="binding site" evidence="1">
    <location>
        <position position="306"/>
    </location>
    <ligand>
        <name>Mg(2+)</name>
        <dbReference type="ChEBI" id="CHEBI:18420"/>
        <label>1</label>
    </ligand>
</feature>
<dbReference type="Proteomes" id="UP000683575">
    <property type="component" value="Chromosome"/>
</dbReference>
<dbReference type="GO" id="GO:0046872">
    <property type="term" value="F:metal ion binding"/>
    <property type="evidence" value="ECO:0007669"/>
    <property type="project" value="UniProtKB-KW"/>
</dbReference>
<proteinExistence type="predicted"/>
<dbReference type="Pfam" id="PF03747">
    <property type="entry name" value="ADP_ribosyl_GH"/>
    <property type="match status" value="1"/>
</dbReference>
<gene>
    <name evidence="2" type="ORF">KRR39_05505</name>
</gene>
<evidence type="ECO:0000313" key="2">
    <source>
        <dbReference type="EMBL" id="QWZ09243.1"/>
    </source>
</evidence>